<feature type="transmembrane region" description="Helical" evidence="9">
    <location>
        <begin position="130"/>
        <end position="153"/>
    </location>
</feature>
<keyword evidence="7 9" id="KW-0675">Receptor</keyword>
<dbReference type="PANTHER" id="PTHR21137">
    <property type="entry name" value="ODORANT RECEPTOR"/>
    <property type="match status" value="1"/>
</dbReference>
<dbReference type="PANTHER" id="PTHR21137:SF26">
    <property type="entry name" value="ODORANT RECEPTOR 10A-RELATED"/>
    <property type="match status" value="1"/>
</dbReference>
<feature type="transmembrane region" description="Helical" evidence="9">
    <location>
        <begin position="268"/>
        <end position="293"/>
    </location>
</feature>
<dbReference type="InterPro" id="IPR004117">
    <property type="entry name" value="7tm6_olfct_rcpt"/>
</dbReference>
<keyword evidence="8 9" id="KW-0807">Transducer</keyword>
<dbReference type="AlphaFoldDB" id="A0A4E0RNF6"/>
<keyword evidence="2 9" id="KW-0716">Sensory transduction</keyword>
<keyword evidence="3 9" id="KW-0812">Transmembrane</keyword>
<evidence type="ECO:0000256" key="5">
    <source>
        <dbReference type="ARBA" id="ARBA00022989"/>
    </source>
</evidence>
<feature type="transmembrane region" description="Helical" evidence="9">
    <location>
        <begin position="191"/>
        <end position="211"/>
    </location>
</feature>
<organism evidence="10 11">
    <name type="scientific">Diachasma alloeum</name>
    <dbReference type="NCBI Taxonomy" id="454923"/>
    <lineage>
        <taxon>Eukaryota</taxon>
        <taxon>Metazoa</taxon>
        <taxon>Ecdysozoa</taxon>
        <taxon>Arthropoda</taxon>
        <taxon>Hexapoda</taxon>
        <taxon>Insecta</taxon>
        <taxon>Pterygota</taxon>
        <taxon>Neoptera</taxon>
        <taxon>Endopterygota</taxon>
        <taxon>Hymenoptera</taxon>
        <taxon>Apocrita</taxon>
        <taxon>Ichneumonoidea</taxon>
        <taxon>Braconidae</taxon>
        <taxon>Opiinae</taxon>
        <taxon>Diachasma</taxon>
    </lineage>
</organism>
<comment type="subcellular location">
    <subcellularLocation>
        <location evidence="9">Cell membrane</location>
        <topology evidence="9">Multi-pass membrane protein</topology>
    </subcellularLocation>
    <subcellularLocation>
        <location evidence="1">Membrane</location>
        <topology evidence="1">Multi-pass membrane protein</topology>
    </subcellularLocation>
</comment>
<dbReference type="OrthoDB" id="8185860at2759"/>
<dbReference type="GO" id="GO:0005549">
    <property type="term" value="F:odorant binding"/>
    <property type="evidence" value="ECO:0007669"/>
    <property type="project" value="InterPro"/>
</dbReference>
<evidence type="ECO:0000256" key="7">
    <source>
        <dbReference type="ARBA" id="ARBA00023170"/>
    </source>
</evidence>
<proteinExistence type="inferred from homology"/>
<evidence type="ECO:0000313" key="11">
    <source>
        <dbReference type="Proteomes" id="UP000297026"/>
    </source>
</evidence>
<reference evidence="10" key="1">
    <citation type="submission" date="2019-02" db="EMBL/GenBank/DDBJ databases">
        <title>Genome of the parasitoid wasp Diachasma alloeum, an emerging model for ecological speciation and transitions to asexual reproduction.</title>
        <authorList>
            <person name="Robertson H.M."/>
            <person name="Walden K.K."/>
            <person name="Tvedte E.S."/>
            <person name="Hood G.R."/>
            <person name="Feder J.L."/>
            <person name="Forbes A.A."/>
            <person name="Logsdon J.M."/>
            <person name="Mcelroy K.E."/>
        </authorList>
    </citation>
    <scope>NUCLEOTIDE SEQUENCE [LARGE SCALE GENOMIC DNA]</scope>
    <source>
        <strain evidence="10">Michigan</strain>
    </source>
</reference>
<comment type="similarity">
    <text evidence="9">Belongs to the insect chemoreceptor superfamily. Heteromeric odorant receptor channel (TC 1.A.69) family.</text>
</comment>
<dbReference type="GO" id="GO:0007165">
    <property type="term" value="P:signal transduction"/>
    <property type="evidence" value="ECO:0007669"/>
    <property type="project" value="UniProtKB-KW"/>
</dbReference>
<evidence type="ECO:0000256" key="8">
    <source>
        <dbReference type="ARBA" id="ARBA00023224"/>
    </source>
</evidence>
<evidence type="ECO:0000256" key="2">
    <source>
        <dbReference type="ARBA" id="ARBA00022606"/>
    </source>
</evidence>
<sequence length="401" mass="46214">MEYNKKLHSQWNVDVHYALDFSKWWCKALGIWPWQHNEVSCIVQASCIVLIVMTAAALSSAQLQTKGYCGVITDLLDTLSGILVFCGTAIKILSLWFHQQQMRCIISSIIDDWLNISGTKSREIMHRYALWGRLAFILQITGTFVAMALTTWIDPPSIKTEISKNDSSATRHMLLAPPCWVPLTMPFNVYLLYYNFIFIATFFSVLTYAGCDAFMFSAALHICGQFEILEANIEKLNDGDDYPTQKYKIKKYSKRHNHLIQMGKRMDALVNVIILSELLSNSVLICASGIVVLANVKTGNVNRVVISWAARIYVWYMEFFMYCYVGEKISSHADRLRSVVYNCPWYNMSVHIAKDMEFMMMRNNYFCHLTGGEFLIMNYESFAKITKVMFSFFSVLRFMLE</sequence>
<keyword evidence="6 9" id="KW-0472">Membrane</keyword>
<dbReference type="GO" id="GO:0005886">
    <property type="term" value="C:plasma membrane"/>
    <property type="evidence" value="ECO:0007669"/>
    <property type="project" value="UniProtKB-SubCell"/>
</dbReference>
<feature type="transmembrane region" description="Helical" evidence="9">
    <location>
        <begin position="39"/>
        <end position="58"/>
    </location>
</feature>
<evidence type="ECO:0000256" key="1">
    <source>
        <dbReference type="ARBA" id="ARBA00004141"/>
    </source>
</evidence>
<accession>A0A4E0RNF6</accession>
<dbReference type="Pfam" id="PF02949">
    <property type="entry name" value="7tm_6"/>
    <property type="match status" value="1"/>
</dbReference>
<comment type="caution">
    <text evidence="9">Lacks conserved residue(s) required for the propagation of feature annotation.</text>
</comment>
<evidence type="ECO:0000256" key="4">
    <source>
        <dbReference type="ARBA" id="ARBA00022725"/>
    </source>
</evidence>
<evidence type="ECO:0000256" key="9">
    <source>
        <dbReference type="RuleBase" id="RU351113"/>
    </source>
</evidence>
<keyword evidence="11" id="KW-1185">Reference proteome</keyword>
<dbReference type="Proteomes" id="UP000297026">
    <property type="component" value="Unassembled WGS sequence"/>
</dbReference>
<evidence type="ECO:0000256" key="6">
    <source>
        <dbReference type="ARBA" id="ARBA00023136"/>
    </source>
</evidence>
<feature type="transmembrane region" description="Helical" evidence="9">
    <location>
        <begin position="305"/>
        <end position="325"/>
    </location>
</feature>
<gene>
    <name evidence="10" type="primary">Or36</name>
    <name evidence="10" type="ORF">DALL_DALL000120</name>
</gene>
<dbReference type="GO" id="GO:0004984">
    <property type="term" value="F:olfactory receptor activity"/>
    <property type="evidence" value="ECO:0007669"/>
    <property type="project" value="InterPro"/>
</dbReference>
<evidence type="ECO:0000256" key="3">
    <source>
        <dbReference type="ARBA" id="ARBA00022692"/>
    </source>
</evidence>
<keyword evidence="4 9" id="KW-0552">Olfaction</keyword>
<name>A0A4E0RNF6_9HYME</name>
<keyword evidence="5 9" id="KW-1133">Transmembrane helix</keyword>
<feature type="transmembrane region" description="Helical" evidence="9">
    <location>
        <begin position="78"/>
        <end position="97"/>
    </location>
</feature>
<evidence type="ECO:0000313" key="10">
    <source>
        <dbReference type="EMBL" id="THK32946.1"/>
    </source>
</evidence>
<protein>
    <recommendedName>
        <fullName evidence="9">Odorant receptor</fullName>
    </recommendedName>
</protein>
<dbReference type="EMBL" id="ML158588">
    <property type="protein sequence ID" value="THK32946.1"/>
    <property type="molecule type" value="Genomic_DNA"/>
</dbReference>